<evidence type="ECO:0000256" key="4">
    <source>
        <dbReference type="ARBA" id="ARBA00023125"/>
    </source>
</evidence>
<dbReference type="InterPro" id="IPR014284">
    <property type="entry name" value="RNA_pol_sigma-70_dom"/>
</dbReference>
<dbReference type="InterPro" id="IPR007630">
    <property type="entry name" value="RNA_pol_sigma70_r4"/>
</dbReference>
<keyword evidence="4" id="KW-0238">DNA-binding</keyword>
<proteinExistence type="inferred from homology"/>
<evidence type="ECO:0000256" key="2">
    <source>
        <dbReference type="ARBA" id="ARBA00023015"/>
    </source>
</evidence>
<evidence type="ECO:0000256" key="1">
    <source>
        <dbReference type="ARBA" id="ARBA00010641"/>
    </source>
</evidence>
<dbReference type="Gene3D" id="1.10.10.10">
    <property type="entry name" value="Winged helix-like DNA-binding domain superfamily/Winged helix DNA-binding domain"/>
    <property type="match status" value="1"/>
</dbReference>
<organism evidence="8 9">
    <name type="scientific">Cohnella silvisoli</name>
    <dbReference type="NCBI Taxonomy" id="2873699"/>
    <lineage>
        <taxon>Bacteria</taxon>
        <taxon>Bacillati</taxon>
        <taxon>Bacillota</taxon>
        <taxon>Bacilli</taxon>
        <taxon>Bacillales</taxon>
        <taxon>Paenibacillaceae</taxon>
        <taxon>Cohnella</taxon>
    </lineage>
</organism>
<dbReference type="SUPFAM" id="SSF88946">
    <property type="entry name" value="Sigma2 domain of RNA polymerase sigma factors"/>
    <property type="match status" value="1"/>
</dbReference>
<feature type="domain" description="RNA polymerase sigma-70 region 4" evidence="7">
    <location>
        <begin position="129"/>
        <end position="175"/>
    </location>
</feature>
<dbReference type="Pfam" id="PF04545">
    <property type="entry name" value="Sigma70_r4"/>
    <property type="match status" value="1"/>
</dbReference>
<dbReference type="SUPFAM" id="SSF88659">
    <property type="entry name" value="Sigma3 and sigma4 domains of RNA polymerase sigma factors"/>
    <property type="match status" value="1"/>
</dbReference>
<sequence length="192" mass="22722">MQDHEIHPWLTRMIQGDSEAFHRIYESTKDDVYRMLYLLLNNREDAGDVMSEVYLNLHQSLPSYNFKQPFQYWLNGLVIRQANNWKRKVWRKIRLYNRAKMYAVESVGVTSEEYYLTCEQRAEMISLVNKLPYKLREVIVLRHFRDCSLEDIAGILGIPLGTVKSRHHSAIHKLRLLTGHEIVHKEASLHAD</sequence>
<gene>
    <name evidence="8" type="ORF">QJS35_02790</name>
</gene>
<dbReference type="Pfam" id="PF04542">
    <property type="entry name" value="Sigma70_r2"/>
    <property type="match status" value="1"/>
</dbReference>
<reference evidence="8 9" key="1">
    <citation type="journal article" date="2023" name="Genome Announc.">
        <title>Pan-Genome Analyses of the Genus Cohnella and Proposal of the Novel Species Cohnella silvisoli sp. nov., Isolated from Forest Soil.</title>
        <authorList>
            <person name="Wang C."/>
            <person name="Mao L."/>
            <person name="Bao G."/>
            <person name="Zhu H."/>
        </authorList>
    </citation>
    <scope>NUCLEOTIDE SEQUENCE [LARGE SCALE GENOMIC DNA]</scope>
    <source>
        <strain evidence="8 9">NL03-T5-1</strain>
    </source>
</reference>
<dbReference type="InterPro" id="IPR007627">
    <property type="entry name" value="RNA_pol_sigma70_r2"/>
</dbReference>
<dbReference type="EMBL" id="JASKHM010000001">
    <property type="protein sequence ID" value="MEQ4481318.1"/>
    <property type="molecule type" value="Genomic_DNA"/>
</dbReference>
<keyword evidence="3" id="KW-0731">Sigma factor</keyword>
<dbReference type="PANTHER" id="PTHR43133:SF60">
    <property type="entry name" value="RNA POLYMERASE SIGMA FACTOR SIGV"/>
    <property type="match status" value="1"/>
</dbReference>
<dbReference type="NCBIfam" id="TIGR02937">
    <property type="entry name" value="sigma70-ECF"/>
    <property type="match status" value="1"/>
</dbReference>
<keyword evidence="2" id="KW-0805">Transcription regulation</keyword>
<dbReference type="RefSeq" id="WP_232182175.1">
    <property type="nucleotide sequence ID" value="NZ_JAIOAP010000001.1"/>
</dbReference>
<accession>A0ABV1KMN5</accession>
<evidence type="ECO:0000256" key="3">
    <source>
        <dbReference type="ARBA" id="ARBA00023082"/>
    </source>
</evidence>
<dbReference type="InterPro" id="IPR039425">
    <property type="entry name" value="RNA_pol_sigma-70-like"/>
</dbReference>
<keyword evidence="5" id="KW-0804">Transcription</keyword>
<dbReference type="NCBIfam" id="NF009195">
    <property type="entry name" value="PRK12543.1"/>
    <property type="match status" value="1"/>
</dbReference>
<evidence type="ECO:0000259" key="6">
    <source>
        <dbReference type="Pfam" id="PF04542"/>
    </source>
</evidence>
<evidence type="ECO:0000256" key="5">
    <source>
        <dbReference type="ARBA" id="ARBA00023163"/>
    </source>
</evidence>
<evidence type="ECO:0000259" key="7">
    <source>
        <dbReference type="Pfam" id="PF04545"/>
    </source>
</evidence>
<dbReference type="InterPro" id="IPR013324">
    <property type="entry name" value="RNA_pol_sigma_r3/r4-like"/>
</dbReference>
<dbReference type="Gene3D" id="1.10.1740.10">
    <property type="match status" value="1"/>
</dbReference>
<dbReference type="PANTHER" id="PTHR43133">
    <property type="entry name" value="RNA POLYMERASE ECF-TYPE SIGMA FACTO"/>
    <property type="match status" value="1"/>
</dbReference>
<dbReference type="CDD" id="cd06171">
    <property type="entry name" value="Sigma70_r4"/>
    <property type="match status" value="1"/>
</dbReference>
<protein>
    <submittedName>
        <fullName evidence="8">Sigma-70 family RNA polymerase sigma factor</fullName>
    </submittedName>
</protein>
<keyword evidence="9" id="KW-1185">Reference proteome</keyword>
<name>A0ABV1KMN5_9BACL</name>
<feature type="domain" description="RNA polymerase sigma-70 region 2" evidence="6">
    <location>
        <begin position="24"/>
        <end position="91"/>
    </location>
</feature>
<evidence type="ECO:0000313" key="8">
    <source>
        <dbReference type="EMBL" id="MEQ4481318.1"/>
    </source>
</evidence>
<dbReference type="InterPro" id="IPR013325">
    <property type="entry name" value="RNA_pol_sigma_r2"/>
</dbReference>
<comment type="caution">
    <text evidence="8">The sequence shown here is derived from an EMBL/GenBank/DDBJ whole genome shotgun (WGS) entry which is preliminary data.</text>
</comment>
<dbReference type="InterPro" id="IPR036388">
    <property type="entry name" value="WH-like_DNA-bd_sf"/>
</dbReference>
<dbReference type="Proteomes" id="UP001493487">
    <property type="component" value="Unassembled WGS sequence"/>
</dbReference>
<comment type="similarity">
    <text evidence="1">Belongs to the sigma-70 factor family. ECF subfamily.</text>
</comment>
<evidence type="ECO:0000313" key="9">
    <source>
        <dbReference type="Proteomes" id="UP001493487"/>
    </source>
</evidence>